<evidence type="ECO:0000256" key="3">
    <source>
        <dbReference type="ARBA" id="ARBA00022554"/>
    </source>
</evidence>
<feature type="domain" description="P-type ATPase A" evidence="20">
    <location>
        <begin position="272"/>
        <end position="393"/>
    </location>
</feature>
<feature type="transmembrane region" description="Helical" evidence="18">
    <location>
        <begin position="943"/>
        <end position="965"/>
    </location>
</feature>
<dbReference type="GO" id="GO:0005774">
    <property type="term" value="C:vacuolar membrane"/>
    <property type="evidence" value="ECO:0007669"/>
    <property type="project" value="UniProtKB-SubCell"/>
</dbReference>
<dbReference type="Gene3D" id="3.40.50.1000">
    <property type="entry name" value="HAD superfamily/HAD-like"/>
    <property type="match status" value="1"/>
</dbReference>
<protein>
    <recommendedName>
        <fullName evidence="18">Calcium-transporting ATPase</fullName>
        <ecNumber evidence="18">7.2.2.10</ecNumber>
    </recommendedName>
</protein>
<dbReference type="InterPro" id="IPR006068">
    <property type="entry name" value="ATPase_P-typ_cation-transptr_C"/>
</dbReference>
<dbReference type="InterPro" id="IPR004014">
    <property type="entry name" value="ATPase_P-typ_cation-transptr_N"/>
</dbReference>
<dbReference type="InterPro" id="IPR044492">
    <property type="entry name" value="P_typ_ATPase_HD_dom"/>
</dbReference>
<dbReference type="GO" id="GO:0005524">
    <property type="term" value="F:ATP binding"/>
    <property type="evidence" value="ECO:0007669"/>
    <property type="project" value="UniProtKB-KW"/>
</dbReference>
<evidence type="ECO:0000256" key="18">
    <source>
        <dbReference type="RuleBase" id="RU361146"/>
    </source>
</evidence>
<comment type="function">
    <text evidence="17">This magnesium-dependent enzyme catalyzes the hydrolysis of ATP coupled with the transport of calcium. Transports the calcium to the vacuole and participates in the control of the cytosolic free calcium.</text>
</comment>
<feature type="transmembrane region" description="Helical" evidence="18">
    <location>
        <begin position="986"/>
        <end position="1008"/>
    </location>
</feature>
<dbReference type="SUPFAM" id="SSF56784">
    <property type="entry name" value="HAD-like"/>
    <property type="match status" value="1"/>
</dbReference>
<dbReference type="GO" id="GO:0005886">
    <property type="term" value="C:plasma membrane"/>
    <property type="evidence" value="ECO:0007669"/>
    <property type="project" value="TreeGrafter"/>
</dbReference>
<feature type="transmembrane region" description="Helical" evidence="18">
    <location>
        <begin position="1028"/>
        <end position="1045"/>
    </location>
</feature>
<feature type="compositionally biased region" description="Basic and acidic residues" evidence="19">
    <location>
        <begin position="33"/>
        <end position="42"/>
    </location>
</feature>
<feature type="transmembrane region" description="Helical" evidence="18">
    <location>
        <begin position="202"/>
        <end position="219"/>
    </location>
</feature>
<dbReference type="GO" id="GO:0016887">
    <property type="term" value="F:ATP hydrolysis activity"/>
    <property type="evidence" value="ECO:0007669"/>
    <property type="project" value="InterPro"/>
</dbReference>
<evidence type="ECO:0000259" key="22">
    <source>
        <dbReference type="Pfam" id="PF00690"/>
    </source>
</evidence>
<dbReference type="CDD" id="cd02081">
    <property type="entry name" value="P-type_ATPase_Ca_PMCA-like"/>
    <property type="match status" value="1"/>
</dbReference>
<comment type="subcellular location">
    <subcellularLocation>
        <location evidence="18">Membrane</location>
        <topology evidence="18">Multi-pass membrane protein</topology>
    </subcellularLocation>
    <subcellularLocation>
        <location evidence="1">Vacuole membrane</location>
        <topology evidence="1">Multi-pass membrane protein</topology>
    </subcellularLocation>
</comment>
<dbReference type="Pfam" id="PF13246">
    <property type="entry name" value="Cation_ATPase"/>
    <property type="match status" value="1"/>
</dbReference>
<organism evidence="23 24">
    <name type="scientific">Colletotrichum tanaceti</name>
    <dbReference type="NCBI Taxonomy" id="1306861"/>
    <lineage>
        <taxon>Eukaryota</taxon>
        <taxon>Fungi</taxon>
        <taxon>Dikarya</taxon>
        <taxon>Ascomycota</taxon>
        <taxon>Pezizomycotina</taxon>
        <taxon>Sordariomycetes</taxon>
        <taxon>Hypocreomycetidae</taxon>
        <taxon>Glomerellales</taxon>
        <taxon>Glomerellaceae</taxon>
        <taxon>Colletotrichum</taxon>
        <taxon>Colletotrichum destructivum species complex</taxon>
    </lineage>
</organism>
<dbReference type="PANTHER" id="PTHR24093">
    <property type="entry name" value="CATION TRANSPORTING ATPASE"/>
    <property type="match status" value="1"/>
</dbReference>
<comment type="similarity">
    <text evidence="15 18">Belongs to the cation transport ATPase (P-type) (TC 3.A.3) family.</text>
</comment>
<name>A0A4U6XRU9_9PEZI</name>
<dbReference type="SUPFAM" id="SSF81653">
    <property type="entry name" value="Calcium ATPase, transduction domain A"/>
    <property type="match status" value="1"/>
</dbReference>
<dbReference type="Gene3D" id="2.70.150.10">
    <property type="entry name" value="Calcium-transporting ATPase, cytoplasmic transduction domain A"/>
    <property type="match status" value="1"/>
</dbReference>
<evidence type="ECO:0000256" key="17">
    <source>
        <dbReference type="ARBA" id="ARBA00059328"/>
    </source>
</evidence>
<evidence type="ECO:0000256" key="14">
    <source>
        <dbReference type="ARBA" id="ARBA00023136"/>
    </source>
</evidence>
<dbReference type="OrthoDB" id="3352408at2759"/>
<dbReference type="InterPro" id="IPR023214">
    <property type="entry name" value="HAD_sf"/>
</dbReference>
<dbReference type="Gene3D" id="3.40.1110.10">
    <property type="entry name" value="Calcium-transporting ATPase, cytoplasmic domain N"/>
    <property type="match status" value="1"/>
</dbReference>
<comment type="function">
    <text evidence="18">Catalyzes the hydrolysis of ATP coupled with the transport of calcium.</text>
</comment>
<evidence type="ECO:0000256" key="2">
    <source>
        <dbReference type="ARBA" id="ARBA00022448"/>
    </source>
</evidence>
<keyword evidence="6" id="KW-0479">Metal-binding</keyword>
<evidence type="ECO:0000256" key="19">
    <source>
        <dbReference type="SAM" id="MobiDB-lite"/>
    </source>
</evidence>
<keyword evidence="7 18" id="KW-0547">Nucleotide-binding</keyword>
<keyword evidence="8 18" id="KW-0106">Calcium</keyword>
<evidence type="ECO:0000256" key="12">
    <source>
        <dbReference type="ARBA" id="ARBA00022989"/>
    </source>
</evidence>
<dbReference type="NCBIfam" id="TIGR01494">
    <property type="entry name" value="ATPase_P-type"/>
    <property type="match status" value="2"/>
</dbReference>
<dbReference type="InterPro" id="IPR059000">
    <property type="entry name" value="ATPase_P-type_domA"/>
</dbReference>
<feature type="transmembrane region" description="Helical" evidence="18">
    <location>
        <begin position="1065"/>
        <end position="1084"/>
    </location>
</feature>
<dbReference type="GO" id="GO:0046872">
    <property type="term" value="F:metal ion binding"/>
    <property type="evidence" value="ECO:0007669"/>
    <property type="project" value="UniProtKB-KW"/>
</dbReference>
<dbReference type="SUPFAM" id="SSF81665">
    <property type="entry name" value="Calcium ATPase, transmembrane domain M"/>
    <property type="match status" value="1"/>
</dbReference>
<dbReference type="AlphaFoldDB" id="A0A4U6XRU9"/>
<dbReference type="GO" id="GO:0005388">
    <property type="term" value="F:P-type calcium transporter activity"/>
    <property type="evidence" value="ECO:0007669"/>
    <property type="project" value="UniProtKB-EC"/>
</dbReference>
<dbReference type="Pfam" id="PF00689">
    <property type="entry name" value="Cation_ATPase_C"/>
    <property type="match status" value="1"/>
</dbReference>
<evidence type="ECO:0000256" key="15">
    <source>
        <dbReference type="ARBA" id="ARBA00038148"/>
    </source>
</evidence>
<dbReference type="SFLD" id="SFLDG00002">
    <property type="entry name" value="C1.7:_P-type_atpase_like"/>
    <property type="match status" value="1"/>
</dbReference>
<evidence type="ECO:0000256" key="1">
    <source>
        <dbReference type="ARBA" id="ARBA00004128"/>
    </source>
</evidence>
<comment type="catalytic activity">
    <reaction evidence="16 18">
        <text>Ca(2+)(in) + ATP + H2O = Ca(2+)(out) + ADP + phosphate + H(+)</text>
        <dbReference type="Rhea" id="RHEA:18105"/>
        <dbReference type="ChEBI" id="CHEBI:15377"/>
        <dbReference type="ChEBI" id="CHEBI:15378"/>
        <dbReference type="ChEBI" id="CHEBI:29108"/>
        <dbReference type="ChEBI" id="CHEBI:30616"/>
        <dbReference type="ChEBI" id="CHEBI:43474"/>
        <dbReference type="ChEBI" id="CHEBI:456216"/>
        <dbReference type="EC" id="7.2.2.10"/>
    </reaction>
</comment>
<dbReference type="SFLD" id="SFLDF00027">
    <property type="entry name" value="p-type_atpase"/>
    <property type="match status" value="1"/>
</dbReference>
<evidence type="ECO:0000259" key="20">
    <source>
        <dbReference type="Pfam" id="PF00122"/>
    </source>
</evidence>
<evidence type="ECO:0000313" key="24">
    <source>
        <dbReference type="Proteomes" id="UP000310108"/>
    </source>
</evidence>
<feature type="region of interest" description="Disordered" evidence="19">
    <location>
        <begin position="1"/>
        <end position="63"/>
    </location>
</feature>
<dbReference type="PANTHER" id="PTHR24093:SF369">
    <property type="entry name" value="CALCIUM-TRANSPORTING ATPASE"/>
    <property type="match status" value="1"/>
</dbReference>
<dbReference type="EMBL" id="PJEX01000022">
    <property type="protein sequence ID" value="TKW58625.1"/>
    <property type="molecule type" value="Genomic_DNA"/>
</dbReference>
<feature type="transmembrane region" description="Helical" evidence="18">
    <location>
        <begin position="915"/>
        <end position="937"/>
    </location>
</feature>
<keyword evidence="24" id="KW-1185">Reference proteome</keyword>
<evidence type="ECO:0000256" key="8">
    <source>
        <dbReference type="ARBA" id="ARBA00022837"/>
    </source>
</evidence>
<keyword evidence="9 18" id="KW-0067">ATP-binding</keyword>
<dbReference type="FunFam" id="3.40.50.1000:FF:000018">
    <property type="entry name" value="Calcium-transporting ATPase"/>
    <property type="match status" value="1"/>
</dbReference>
<keyword evidence="5 18" id="KW-0812">Transmembrane</keyword>
<feature type="transmembrane region" description="Helical" evidence="18">
    <location>
        <begin position="413"/>
        <end position="435"/>
    </location>
</feature>
<dbReference type="SFLD" id="SFLDS00003">
    <property type="entry name" value="Haloacid_Dehalogenase"/>
    <property type="match status" value="1"/>
</dbReference>
<keyword evidence="10" id="KW-0460">Magnesium</keyword>
<reference evidence="23 24" key="1">
    <citation type="journal article" date="2019" name="PLoS ONE">
        <title>Comparative genome analysis indicates high evolutionary potential of pathogenicity genes in Colletotrichum tanaceti.</title>
        <authorList>
            <person name="Lelwala R.V."/>
            <person name="Korhonen P.K."/>
            <person name="Young N.D."/>
            <person name="Scott J.B."/>
            <person name="Ades P.A."/>
            <person name="Gasser R.B."/>
            <person name="Taylor P.W.J."/>
        </authorList>
    </citation>
    <scope>NUCLEOTIDE SEQUENCE [LARGE SCALE GENOMIC DNA]</scope>
    <source>
        <strain evidence="23">BRIP57314</strain>
    </source>
</reference>
<evidence type="ECO:0000256" key="4">
    <source>
        <dbReference type="ARBA" id="ARBA00022568"/>
    </source>
</evidence>
<proteinExistence type="inferred from homology"/>
<keyword evidence="13 18" id="KW-0406">Ion transport</keyword>
<dbReference type="FunFam" id="2.70.150.10:FF:000028">
    <property type="entry name" value="Calcium-transporting ATPase"/>
    <property type="match status" value="1"/>
</dbReference>
<keyword evidence="14 18" id="KW-0472">Membrane</keyword>
<evidence type="ECO:0000256" key="11">
    <source>
        <dbReference type="ARBA" id="ARBA00022967"/>
    </source>
</evidence>
<feature type="transmembrane region" description="Helical" evidence="18">
    <location>
        <begin position="239"/>
        <end position="257"/>
    </location>
</feature>
<dbReference type="PROSITE" id="PS00154">
    <property type="entry name" value="ATPASE_E1_E2"/>
    <property type="match status" value="1"/>
</dbReference>
<dbReference type="InterPro" id="IPR023298">
    <property type="entry name" value="ATPase_P-typ_TM_dom_sf"/>
</dbReference>
<dbReference type="FunFam" id="1.20.1110.10:FF:000039">
    <property type="entry name" value="Calcium-transporting ATPase"/>
    <property type="match status" value="1"/>
</dbReference>
<dbReference type="Proteomes" id="UP000310108">
    <property type="component" value="Unassembled WGS sequence"/>
</dbReference>
<feature type="transmembrane region" description="Helical" evidence="18">
    <location>
        <begin position="1104"/>
        <end position="1131"/>
    </location>
</feature>
<dbReference type="NCBIfam" id="TIGR01517">
    <property type="entry name" value="ATPase-IIB_Ca"/>
    <property type="match status" value="1"/>
</dbReference>
<dbReference type="InterPro" id="IPR001757">
    <property type="entry name" value="P_typ_ATPase"/>
</dbReference>
<comment type="caution">
    <text evidence="23">The sequence shown here is derived from an EMBL/GenBank/DDBJ whole genome shotgun (WGS) entry which is preliminary data.</text>
</comment>
<dbReference type="InterPro" id="IPR008250">
    <property type="entry name" value="ATPase_P-typ_transduc_dom_A_sf"/>
</dbReference>
<evidence type="ECO:0000256" key="7">
    <source>
        <dbReference type="ARBA" id="ARBA00022741"/>
    </source>
</evidence>
<sequence length="1204" mass="131295">MATANDPGPNAEKGVNMSIQDEKNQNQNQPLDIESKSTEDKSQYAPRKFTLDTADALTPDRGTEDMFNAKEESKFAFTPGHLTKLLNPKSLSAFYALGGLNGLEKGLQTNRKSGLGVDEDKLDAKVSFEEVALKGVPKYGAAGNAVPQPDPKAKNDVPIPAPPSEYTGGFSDRKHAFRDNRLPPKKQKSFLQMVWIAYNDKVLILLTIAAVVSLALGLYETFGQAHKPGEAKVEWVEGVAIMIAIIIVVLVGSINDWKMQRQFNTLNKRNDDRTIKVVRSGKSVEISVYDIVVGDVVHLSTGDMVPVDGIFIEGHGVKCDESSATGESDLLKKVGADEVYEALGQMAHNNVDRPDVEKMDPFIISGSKVQEGTGTFMVTAVGVNSSYGRITMSLRTDQEDTPLQRKLNILADLIAKVGGGAALLLFVVLFIKFLAALPGNNDSPEQKGQAFLKLFIVSVTVVVVAVPEGLPLAVTLALAFATTRMMKDNNLVRVLKACETMGNATTICSDKTGTLTQNKMSVVATTLGKSISFGGTDAPLEEPTAEKPKKSSSPSDETAVNQVQNVSVGDFTKDLSPEIKQLLIQGNAVNSTAFEGDQEGEHTFIGSKTEVALLTFSRDQLGAGPVQEERTNANVVQVVPFDSAVKYMATVVKLPDGKYRAYVKGASEILLKQCTRVLDDHSGSGLSSVEMATEDRETFAQTIDSYAGQTLRTIGFSFRDFDSWPPNDAVSKEDSRTADFNKIHQDMTLIAIYGIKDPLRPSVIDAIKDCNRAGVVVRMVTGDNILTARAIAKECGIYHPEDGGIAMEGPSFRRKTEEELKDIVPKLQVLARSSPEDKRILVRTLKDLGETVAVTGDGTNDAPALKMADIGFSMGIAGTEVAKEASGIILMDDNFASIVKALMWGRAVNDSVKKFLQFQLTVNVTAVVLTFVTAVASSTEQSVLNAVQLLWVNLIMDTFAALALATDPPTQSVLDRKPDRKSASLITLRMAKMIIGQAICQLVITFVLNFAGRSLLGYSNSDDDHERLRTLVFNTFVWLQIFNELNNRRLDNKLNIFENITKNYFFIGINLIMIGGQVLIIFVGGDAFQIKPLNGKEWGLSVGLGAISIPFGVLIRLIPDAWVAACLPWFIRKKWAPETISDKRLEEHRRFADGLEPPLRTHTGLRGRRAESHIPFRQRVHDVKVHAKVKMGGHDRSMSSTKEG</sequence>
<keyword evidence="4 18" id="KW-0109">Calcium transport</keyword>
<dbReference type="Pfam" id="PF00690">
    <property type="entry name" value="Cation_ATPase_N"/>
    <property type="match status" value="1"/>
</dbReference>
<evidence type="ECO:0000256" key="10">
    <source>
        <dbReference type="ARBA" id="ARBA00022842"/>
    </source>
</evidence>
<feature type="transmembrane region" description="Helical" evidence="18">
    <location>
        <begin position="455"/>
        <end position="481"/>
    </location>
</feature>
<dbReference type="GO" id="GO:0006874">
    <property type="term" value="P:intracellular calcium ion homeostasis"/>
    <property type="evidence" value="ECO:0007669"/>
    <property type="project" value="TreeGrafter"/>
</dbReference>
<keyword evidence="12 18" id="KW-1133">Transmembrane helix</keyword>
<evidence type="ECO:0000259" key="21">
    <source>
        <dbReference type="Pfam" id="PF00689"/>
    </source>
</evidence>
<dbReference type="InterPro" id="IPR006408">
    <property type="entry name" value="P-type_ATPase_IIB"/>
</dbReference>
<evidence type="ECO:0000313" key="23">
    <source>
        <dbReference type="EMBL" id="TKW58625.1"/>
    </source>
</evidence>
<dbReference type="EC" id="7.2.2.10" evidence="18"/>
<feature type="region of interest" description="Disordered" evidence="19">
    <location>
        <begin position="140"/>
        <end position="172"/>
    </location>
</feature>
<dbReference type="PRINTS" id="PR00119">
    <property type="entry name" value="CATATPASE"/>
</dbReference>
<evidence type="ECO:0000256" key="5">
    <source>
        <dbReference type="ARBA" id="ARBA00022692"/>
    </source>
</evidence>
<dbReference type="SUPFAM" id="SSF81660">
    <property type="entry name" value="Metal cation-transporting ATPase, ATP-binding domain N"/>
    <property type="match status" value="1"/>
</dbReference>
<keyword evidence="3" id="KW-0926">Vacuole</keyword>
<evidence type="ECO:0000256" key="16">
    <source>
        <dbReference type="ARBA" id="ARBA00048694"/>
    </source>
</evidence>
<keyword evidence="11" id="KW-1278">Translocase</keyword>
<dbReference type="InterPro" id="IPR036412">
    <property type="entry name" value="HAD-like_sf"/>
</dbReference>
<dbReference type="InterPro" id="IPR023299">
    <property type="entry name" value="ATPase_P-typ_cyto_dom_N"/>
</dbReference>
<feature type="region of interest" description="Disordered" evidence="19">
    <location>
        <begin position="534"/>
        <end position="562"/>
    </location>
</feature>
<feature type="domain" description="Cation-transporting P-type ATPase C-terminal" evidence="21">
    <location>
        <begin position="942"/>
        <end position="1117"/>
    </location>
</feature>
<evidence type="ECO:0000256" key="9">
    <source>
        <dbReference type="ARBA" id="ARBA00022840"/>
    </source>
</evidence>
<evidence type="ECO:0000256" key="6">
    <source>
        <dbReference type="ARBA" id="ARBA00022723"/>
    </source>
</evidence>
<gene>
    <name evidence="23" type="primary">pmc1</name>
    <name evidence="23" type="ORF">CTA1_11421</name>
</gene>
<evidence type="ECO:0000256" key="13">
    <source>
        <dbReference type="ARBA" id="ARBA00023065"/>
    </source>
</evidence>
<accession>A0A4U6XRU9</accession>
<dbReference type="STRING" id="1306861.A0A4U6XRU9"/>
<keyword evidence="2 18" id="KW-0813">Transport</keyword>
<feature type="domain" description="Cation-transporting P-type ATPase N-terminal" evidence="22">
    <location>
        <begin position="172"/>
        <end position="213"/>
    </location>
</feature>
<dbReference type="InterPro" id="IPR018303">
    <property type="entry name" value="ATPase_P-typ_P_site"/>
</dbReference>
<dbReference type="FunFam" id="3.40.1110.10:FF:000031">
    <property type="entry name" value="Calcium-transporting ATPase"/>
    <property type="match status" value="1"/>
</dbReference>
<dbReference type="Gene3D" id="1.20.1110.10">
    <property type="entry name" value="Calcium-transporting ATPase, transmembrane domain"/>
    <property type="match status" value="1"/>
</dbReference>
<dbReference type="Pfam" id="PF00122">
    <property type="entry name" value="E1-E2_ATPase"/>
    <property type="match status" value="1"/>
</dbReference>